<organism evidence="14 15">
    <name type="scientific">Natrialba taiwanensis DSM 12281</name>
    <dbReference type="NCBI Taxonomy" id="1230458"/>
    <lineage>
        <taxon>Archaea</taxon>
        <taxon>Methanobacteriati</taxon>
        <taxon>Methanobacteriota</taxon>
        <taxon>Stenosarchaea group</taxon>
        <taxon>Halobacteria</taxon>
        <taxon>Halobacteriales</taxon>
        <taxon>Natrialbaceae</taxon>
        <taxon>Natrialba</taxon>
    </lineage>
</organism>
<dbReference type="GO" id="GO:0005886">
    <property type="term" value="C:plasma membrane"/>
    <property type="evidence" value="ECO:0007669"/>
    <property type="project" value="TreeGrafter"/>
</dbReference>
<evidence type="ECO:0000259" key="13">
    <source>
        <dbReference type="PROSITE" id="PS50146"/>
    </source>
</evidence>
<dbReference type="InterPro" id="IPR045540">
    <property type="entry name" value="YegS/DAGK_C"/>
</dbReference>
<evidence type="ECO:0000256" key="6">
    <source>
        <dbReference type="ARBA" id="ARBA00022777"/>
    </source>
</evidence>
<sequence>MTVKESRVRVKIDEIHTKANASQTLLRSAGIRWGMHSEGRDSDADPRRVLVLNPVSGSQDHVDDIVELAADYGLTVRQTEGAGDAMRFARDAAPEADLIAAAGGDGTVNEVINGIAAADELETTTLAVVPAGTGNNFATNIGITGLEHSFEVLETGRRRRIDLGVANDRAFVNSCVGGVTAEASSETTPDGKRALGVLAYVKNTVATVADFDSLSLRVETVEGPNGEAAQSWTGDAMFVLIGNCRRFTGTRTAQAHVEDELFEVTIIEDAPATNLLGDAALEGLFDRESAHIIRRRTPSLTVESLEDSIEYSLDGEMLETETLRLKVNSQPLEVAVGESYQENPDADEGWPLEPTH</sequence>
<dbReference type="Proteomes" id="UP000011648">
    <property type="component" value="Unassembled WGS sequence"/>
</dbReference>
<keyword evidence="6" id="KW-0418">Kinase</keyword>
<comment type="caution">
    <text evidence="14">The sequence shown here is derived from an EMBL/GenBank/DDBJ whole genome shotgun (WGS) entry which is preliminary data.</text>
</comment>
<dbReference type="PANTHER" id="PTHR12358">
    <property type="entry name" value="SPHINGOSINE KINASE"/>
    <property type="match status" value="1"/>
</dbReference>
<dbReference type="Gene3D" id="3.40.50.10330">
    <property type="entry name" value="Probable inorganic polyphosphate/atp-NAD kinase, domain 1"/>
    <property type="match status" value="1"/>
</dbReference>
<keyword evidence="4" id="KW-0479">Metal-binding</keyword>
<keyword evidence="3" id="KW-0808">Transferase</keyword>
<keyword evidence="8" id="KW-0460">Magnesium</keyword>
<evidence type="ECO:0000256" key="2">
    <source>
        <dbReference type="ARBA" id="ARBA00022516"/>
    </source>
</evidence>
<keyword evidence="9" id="KW-0443">Lipid metabolism</keyword>
<proteinExistence type="predicted"/>
<dbReference type="PATRIC" id="fig|1230458.4.peg.2937"/>
<keyword evidence="10" id="KW-0594">Phospholipid biosynthesis</keyword>
<feature type="domain" description="DAGKc" evidence="13">
    <location>
        <begin position="44"/>
        <end position="170"/>
    </location>
</feature>
<keyword evidence="11" id="KW-1208">Phospholipid metabolism</keyword>
<keyword evidence="15" id="KW-1185">Reference proteome</keyword>
<dbReference type="SUPFAM" id="SSF111331">
    <property type="entry name" value="NAD kinase/diacylglycerol kinase-like"/>
    <property type="match status" value="1"/>
</dbReference>
<dbReference type="GO" id="GO:0046872">
    <property type="term" value="F:metal ion binding"/>
    <property type="evidence" value="ECO:0007669"/>
    <property type="project" value="UniProtKB-KW"/>
</dbReference>
<evidence type="ECO:0000256" key="11">
    <source>
        <dbReference type="ARBA" id="ARBA00023264"/>
    </source>
</evidence>
<dbReference type="InterPro" id="IPR005218">
    <property type="entry name" value="Diacylglycerol/lipid_kinase"/>
</dbReference>
<evidence type="ECO:0000256" key="9">
    <source>
        <dbReference type="ARBA" id="ARBA00023098"/>
    </source>
</evidence>
<keyword evidence="7" id="KW-0067">ATP-binding</keyword>
<reference evidence="14 15" key="1">
    <citation type="journal article" date="2014" name="PLoS Genet.">
        <title>Phylogenetically driven sequencing of extremely halophilic archaea reveals strategies for static and dynamic osmo-response.</title>
        <authorList>
            <person name="Becker E.A."/>
            <person name="Seitzer P.M."/>
            <person name="Tritt A."/>
            <person name="Larsen D."/>
            <person name="Krusor M."/>
            <person name="Yao A.I."/>
            <person name="Wu D."/>
            <person name="Madern D."/>
            <person name="Eisen J.A."/>
            <person name="Darling A.E."/>
            <person name="Facciotti M.T."/>
        </authorList>
    </citation>
    <scope>NUCLEOTIDE SEQUENCE [LARGE SCALE GENOMIC DNA]</scope>
    <source>
        <strain evidence="14 15">DSM 12281</strain>
    </source>
</reference>
<dbReference type="Pfam" id="PF19279">
    <property type="entry name" value="YegS_C"/>
    <property type="match status" value="1"/>
</dbReference>
<keyword evidence="2" id="KW-0444">Lipid biosynthesis</keyword>
<dbReference type="STRING" id="1230458.C484_14538"/>
<dbReference type="AlphaFoldDB" id="L9ZRV9"/>
<dbReference type="GO" id="GO:0005524">
    <property type="term" value="F:ATP binding"/>
    <property type="evidence" value="ECO:0007669"/>
    <property type="project" value="UniProtKB-KW"/>
</dbReference>
<name>L9ZRV9_9EURY</name>
<evidence type="ECO:0000313" key="15">
    <source>
        <dbReference type="Proteomes" id="UP000011648"/>
    </source>
</evidence>
<keyword evidence="5" id="KW-0547">Nucleotide-binding</keyword>
<dbReference type="InterPro" id="IPR001206">
    <property type="entry name" value="Diacylglycerol_kinase_cat_dom"/>
</dbReference>
<evidence type="ECO:0000256" key="7">
    <source>
        <dbReference type="ARBA" id="ARBA00022840"/>
    </source>
</evidence>
<dbReference type="NCBIfam" id="TIGR00147">
    <property type="entry name" value="YegS/Rv2252/BmrU family lipid kinase"/>
    <property type="match status" value="1"/>
</dbReference>
<evidence type="ECO:0000313" key="14">
    <source>
        <dbReference type="EMBL" id="ELY88821.1"/>
    </source>
</evidence>
<dbReference type="InterPro" id="IPR017438">
    <property type="entry name" value="ATP-NAD_kinase_N"/>
</dbReference>
<dbReference type="GO" id="GO:0008654">
    <property type="term" value="P:phospholipid biosynthetic process"/>
    <property type="evidence" value="ECO:0007669"/>
    <property type="project" value="UniProtKB-KW"/>
</dbReference>
<dbReference type="PANTHER" id="PTHR12358:SF106">
    <property type="entry name" value="LIPID KINASE YEGS"/>
    <property type="match status" value="1"/>
</dbReference>
<gene>
    <name evidence="14" type="ORF">C484_14538</name>
</gene>
<comment type="cofactor">
    <cofactor evidence="1">
        <name>Mg(2+)</name>
        <dbReference type="ChEBI" id="CHEBI:18420"/>
    </cofactor>
</comment>
<dbReference type="Pfam" id="PF00781">
    <property type="entry name" value="DAGK_cat"/>
    <property type="match status" value="1"/>
</dbReference>
<protein>
    <recommendedName>
        <fullName evidence="13">DAGKc domain-containing protein</fullName>
    </recommendedName>
</protein>
<accession>L9ZRV9</accession>
<evidence type="ECO:0000256" key="3">
    <source>
        <dbReference type="ARBA" id="ARBA00022679"/>
    </source>
</evidence>
<dbReference type="InterPro" id="IPR016064">
    <property type="entry name" value="NAD/diacylglycerol_kinase_sf"/>
</dbReference>
<feature type="region of interest" description="Disordered" evidence="12">
    <location>
        <begin position="337"/>
        <end position="356"/>
    </location>
</feature>
<dbReference type="Gene3D" id="2.60.200.40">
    <property type="match status" value="1"/>
</dbReference>
<evidence type="ECO:0000256" key="10">
    <source>
        <dbReference type="ARBA" id="ARBA00023209"/>
    </source>
</evidence>
<evidence type="ECO:0000256" key="8">
    <source>
        <dbReference type="ARBA" id="ARBA00022842"/>
    </source>
</evidence>
<dbReference type="EMBL" id="AOIL01000050">
    <property type="protein sequence ID" value="ELY88821.1"/>
    <property type="molecule type" value="Genomic_DNA"/>
</dbReference>
<dbReference type="InterPro" id="IPR050187">
    <property type="entry name" value="Lipid_Phosphate_FormReg"/>
</dbReference>
<dbReference type="SMART" id="SM00046">
    <property type="entry name" value="DAGKc"/>
    <property type="match status" value="1"/>
</dbReference>
<evidence type="ECO:0000256" key="5">
    <source>
        <dbReference type="ARBA" id="ARBA00022741"/>
    </source>
</evidence>
<evidence type="ECO:0000256" key="1">
    <source>
        <dbReference type="ARBA" id="ARBA00001946"/>
    </source>
</evidence>
<evidence type="ECO:0000256" key="4">
    <source>
        <dbReference type="ARBA" id="ARBA00022723"/>
    </source>
</evidence>
<dbReference type="GO" id="GO:0004143">
    <property type="term" value="F:ATP-dependent diacylglycerol kinase activity"/>
    <property type="evidence" value="ECO:0007669"/>
    <property type="project" value="TreeGrafter"/>
</dbReference>
<evidence type="ECO:0000256" key="12">
    <source>
        <dbReference type="SAM" id="MobiDB-lite"/>
    </source>
</evidence>
<dbReference type="PROSITE" id="PS50146">
    <property type="entry name" value="DAGK"/>
    <property type="match status" value="1"/>
</dbReference>